<evidence type="ECO:0000259" key="2">
    <source>
        <dbReference type="PROSITE" id="PS50240"/>
    </source>
</evidence>
<organism evidence="3 4">
    <name type="scientific">Ilyodon furcidens</name>
    <name type="common">goldbreast splitfin</name>
    <dbReference type="NCBI Taxonomy" id="33524"/>
    <lineage>
        <taxon>Eukaryota</taxon>
        <taxon>Metazoa</taxon>
        <taxon>Chordata</taxon>
        <taxon>Craniata</taxon>
        <taxon>Vertebrata</taxon>
        <taxon>Euteleostomi</taxon>
        <taxon>Actinopterygii</taxon>
        <taxon>Neopterygii</taxon>
        <taxon>Teleostei</taxon>
        <taxon>Neoteleostei</taxon>
        <taxon>Acanthomorphata</taxon>
        <taxon>Ovalentaria</taxon>
        <taxon>Atherinomorphae</taxon>
        <taxon>Cyprinodontiformes</taxon>
        <taxon>Goodeidae</taxon>
        <taxon>Ilyodon</taxon>
    </lineage>
</organism>
<dbReference type="InterPro" id="IPR043504">
    <property type="entry name" value="Peptidase_S1_PA_chymotrypsin"/>
</dbReference>
<feature type="signal peptide" evidence="1">
    <location>
        <begin position="1"/>
        <end position="21"/>
    </location>
</feature>
<dbReference type="InterPro" id="IPR018114">
    <property type="entry name" value="TRYPSIN_HIS"/>
</dbReference>
<accession>A0ABV0UTR5</accession>
<dbReference type="PROSITE" id="PS51257">
    <property type="entry name" value="PROKAR_LIPOPROTEIN"/>
    <property type="match status" value="1"/>
</dbReference>
<feature type="chain" id="PRO_5046042564" description="Peptidase S1 domain-containing protein" evidence="1">
    <location>
        <begin position="22"/>
        <end position="134"/>
    </location>
</feature>
<dbReference type="PANTHER" id="PTHR24257:SF17">
    <property type="match status" value="1"/>
</dbReference>
<dbReference type="Pfam" id="PF00089">
    <property type="entry name" value="Trypsin"/>
    <property type="match status" value="1"/>
</dbReference>
<dbReference type="PROSITE" id="PS00134">
    <property type="entry name" value="TRYPSIN_HIS"/>
    <property type="match status" value="1"/>
</dbReference>
<reference evidence="3 4" key="1">
    <citation type="submission" date="2021-06" db="EMBL/GenBank/DDBJ databases">
        <authorList>
            <person name="Palmer J.M."/>
        </authorList>
    </citation>
    <scope>NUCLEOTIDE SEQUENCE [LARGE SCALE GENOMIC DNA]</scope>
    <source>
        <strain evidence="4">if_2019</strain>
        <tissue evidence="3">Muscle</tissue>
    </source>
</reference>
<proteinExistence type="predicted"/>
<dbReference type="PANTHER" id="PTHR24257">
    <property type="entry name" value="CHYMOTRYPSIN-LIKE ELASTASE FAMILY MEMBER"/>
    <property type="match status" value="1"/>
</dbReference>
<dbReference type="EMBL" id="JAHRIQ010083041">
    <property type="protein sequence ID" value="MEQ2248470.1"/>
    <property type="molecule type" value="Genomic_DNA"/>
</dbReference>
<protein>
    <recommendedName>
        <fullName evidence="2">Peptidase S1 domain-containing protein</fullName>
    </recommendedName>
</protein>
<name>A0ABV0UTR5_9TELE</name>
<dbReference type="SUPFAM" id="SSF50494">
    <property type="entry name" value="Trypsin-like serine proteases"/>
    <property type="match status" value="1"/>
</dbReference>
<dbReference type="InterPro" id="IPR009003">
    <property type="entry name" value="Peptidase_S1_PA"/>
</dbReference>
<dbReference type="Gene3D" id="2.40.10.10">
    <property type="entry name" value="Trypsin-like serine proteases"/>
    <property type="match status" value="1"/>
</dbReference>
<evidence type="ECO:0000313" key="3">
    <source>
        <dbReference type="EMBL" id="MEQ2248470.1"/>
    </source>
</evidence>
<feature type="domain" description="Peptidase S1" evidence="2">
    <location>
        <begin position="1"/>
        <end position="71"/>
    </location>
</feature>
<keyword evidence="4" id="KW-1185">Reference proteome</keyword>
<keyword evidence="1" id="KW-0732">Signal</keyword>
<comment type="caution">
    <text evidence="3">The sequence shown here is derived from an EMBL/GenBank/DDBJ whole genome shotgun (WGS) entry which is preliminary data.</text>
</comment>
<dbReference type="InterPro" id="IPR050850">
    <property type="entry name" value="Peptidase_S1_Elastase_sf"/>
</dbReference>
<evidence type="ECO:0000256" key="1">
    <source>
        <dbReference type="SAM" id="SignalP"/>
    </source>
</evidence>
<dbReference type="InterPro" id="IPR001254">
    <property type="entry name" value="Trypsin_dom"/>
</dbReference>
<dbReference type="Proteomes" id="UP001482620">
    <property type="component" value="Unassembled WGS sequence"/>
</dbReference>
<dbReference type="PROSITE" id="PS50240">
    <property type="entry name" value="TRYPSIN_DOM"/>
    <property type="match status" value="1"/>
</dbReference>
<gene>
    <name evidence="3" type="ORF">ILYODFUR_019415</name>
</gene>
<evidence type="ECO:0000313" key="4">
    <source>
        <dbReference type="Proteomes" id="UP001482620"/>
    </source>
</evidence>
<sequence>MKYSHVCGGVLIASCWVLTAGHCIEKNKDMRVVMGTLSLNTPDPSAQIIAVENAIVHENYRETSVAVYNDIGKTLQCISSIEDIRHHLYNLYLSVVFRPVTHNSFIVIFMTTVEKYLKMCEAKKLRKQPNVANE</sequence>